<dbReference type="Proteomes" id="UP001515480">
    <property type="component" value="Unassembled WGS sequence"/>
</dbReference>
<evidence type="ECO:0000313" key="2">
    <source>
        <dbReference type="Proteomes" id="UP001515480"/>
    </source>
</evidence>
<sequence>MEGLCHWGAFEPATLTAVHEGFYRVRFRSGGSRWATAHELAAEAAACGGAWHEGAAVEALRGEWVRALLGEREGSECGVRLRLEGRDVHARVGCTRTLQAHPPRGALPRGAHVVVCAATTPVEGEAP</sequence>
<protein>
    <submittedName>
        <fullName evidence="1">Uncharacterized protein</fullName>
    </submittedName>
</protein>
<comment type="caution">
    <text evidence="1">The sequence shown here is derived from an EMBL/GenBank/DDBJ whole genome shotgun (WGS) entry which is preliminary data.</text>
</comment>
<accession>A0AB34JBJ6</accession>
<proteinExistence type="predicted"/>
<name>A0AB34JBJ6_PRYPA</name>
<gene>
    <name evidence="1" type="ORF">AB1Y20_002693</name>
</gene>
<organism evidence="1 2">
    <name type="scientific">Prymnesium parvum</name>
    <name type="common">Toxic golden alga</name>
    <dbReference type="NCBI Taxonomy" id="97485"/>
    <lineage>
        <taxon>Eukaryota</taxon>
        <taxon>Haptista</taxon>
        <taxon>Haptophyta</taxon>
        <taxon>Prymnesiophyceae</taxon>
        <taxon>Prymnesiales</taxon>
        <taxon>Prymnesiaceae</taxon>
        <taxon>Prymnesium</taxon>
    </lineage>
</organism>
<dbReference type="AlphaFoldDB" id="A0AB34JBJ6"/>
<keyword evidence="2" id="KW-1185">Reference proteome</keyword>
<reference evidence="1 2" key="1">
    <citation type="journal article" date="2024" name="Science">
        <title>Giant polyketide synthase enzymes in the biosynthesis of giant marine polyether toxins.</title>
        <authorList>
            <person name="Fallon T.R."/>
            <person name="Shende V.V."/>
            <person name="Wierzbicki I.H."/>
            <person name="Pendleton A.L."/>
            <person name="Watervoot N.F."/>
            <person name="Auber R.P."/>
            <person name="Gonzalez D.J."/>
            <person name="Wisecaver J.H."/>
            <person name="Moore B.S."/>
        </authorList>
    </citation>
    <scope>NUCLEOTIDE SEQUENCE [LARGE SCALE GENOMIC DNA]</scope>
    <source>
        <strain evidence="1 2">12B1</strain>
    </source>
</reference>
<dbReference type="EMBL" id="JBGBPQ010000010">
    <property type="protein sequence ID" value="KAL1518398.1"/>
    <property type="molecule type" value="Genomic_DNA"/>
</dbReference>
<evidence type="ECO:0000313" key="1">
    <source>
        <dbReference type="EMBL" id="KAL1518398.1"/>
    </source>
</evidence>